<name>A0AAQ3LBZ4_9BACT</name>
<feature type="transmembrane region" description="Helical" evidence="1">
    <location>
        <begin position="397"/>
        <end position="418"/>
    </location>
</feature>
<gene>
    <name evidence="2" type="ORF">RZN69_07430</name>
</gene>
<dbReference type="EMBL" id="CP136920">
    <property type="protein sequence ID" value="WOO42920.1"/>
    <property type="molecule type" value="Genomic_DNA"/>
</dbReference>
<evidence type="ECO:0000313" key="2">
    <source>
        <dbReference type="EMBL" id="WOO42920.1"/>
    </source>
</evidence>
<feature type="transmembrane region" description="Helical" evidence="1">
    <location>
        <begin position="60"/>
        <end position="81"/>
    </location>
</feature>
<accession>A0AAQ3LBZ4</accession>
<reference evidence="2 3" key="1">
    <citation type="submission" date="2023-10" db="EMBL/GenBank/DDBJ databases">
        <title>Rubellicoccus peritrichatus gen. nov., sp. nov., isolated from an algae of coral reef tank.</title>
        <authorList>
            <person name="Luo J."/>
        </authorList>
    </citation>
    <scope>NUCLEOTIDE SEQUENCE [LARGE SCALE GENOMIC DNA]</scope>
    <source>
        <strain evidence="2 3">CR14</strain>
    </source>
</reference>
<feature type="transmembrane region" description="Helical" evidence="1">
    <location>
        <begin position="101"/>
        <end position="123"/>
    </location>
</feature>
<dbReference type="AlphaFoldDB" id="A0AAQ3LBZ4"/>
<keyword evidence="1" id="KW-0472">Membrane</keyword>
<feature type="transmembrane region" description="Helical" evidence="1">
    <location>
        <begin position="169"/>
        <end position="190"/>
    </location>
</feature>
<protein>
    <submittedName>
        <fullName evidence="2">Uncharacterized protein</fullName>
    </submittedName>
</protein>
<dbReference type="RefSeq" id="WP_317835454.1">
    <property type="nucleotide sequence ID" value="NZ_CP136920.1"/>
</dbReference>
<feature type="transmembrane region" description="Helical" evidence="1">
    <location>
        <begin position="430"/>
        <end position="448"/>
    </location>
</feature>
<keyword evidence="1" id="KW-0812">Transmembrane</keyword>
<feature type="transmembrane region" description="Helical" evidence="1">
    <location>
        <begin position="144"/>
        <end position="163"/>
    </location>
</feature>
<dbReference type="Proteomes" id="UP001304300">
    <property type="component" value="Chromosome"/>
</dbReference>
<evidence type="ECO:0000256" key="1">
    <source>
        <dbReference type="SAM" id="Phobius"/>
    </source>
</evidence>
<keyword evidence="3" id="KW-1185">Reference proteome</keyword>
<sequence length="483" mass="54538">MCGVASFLGAIFFLVVCLFLHSLGIGRWSFASAMLMALCIDGVYWFFVVKNDMRSFSLKFAFVGMAMLKVFPIGMCLVVPFSEDYLFPWSEYLFTAPVTAGLAGVIRTTSIVVVYLISRMFFVSKFYDVPIQKMLFRTSPRYEFFLAFAGVINLLYWLSLTALDNPIFYFVRILDKTLLVVPFFVGLTAFKYKKVTIFWCGVLLIQLMIAFLTGTRGAAFTPMIYFLVGFVIGLPGWNARIRWGASFVLPLSVALLVAGVFIGSARNVTGRTDLKGALTEGSMIDALQSSVMSSQVSHRGNAPSEAFRRLTLWPEYVVPVMTPNPIPYRGFSDFMYEIRASFGLGIFALINPNWQGTYYLANIHLQPYGFAVHVGADGMQTSSVELPIQIDAFMRGGWFFAFVFTVFGYSVVFLVERLLRNRLLPRRQPLFLMILMMLCYIAFARFNKSGLVDSMRQLVMEGGFSLVVYYLFDRGLKRLGKPE</sequence>
<feature type="transmembrane region" description="Helical" evidence="1">
    <location>
        <begin position="197"/>
        <end position="213"/>
    </location>
</feature>
<organism evidence="2 3">
    <name type="scientific">Rubellicoccus peritrichatus</name>
    <dbReference type="NCBI Taxonomy" id="3080537"/>
    <lineage>
        <taxon>Bacteria</taxon>
        <taxon>Pseudomonadati</taxon>
        <taxon>Verrucomicrobiota</taxon>
        <taxon>Opitutia</taxon>
        <taxon>Puniceicoccales</taxon>
        <taxon>Cerasicoccaceae</taxon>
        <taxon>Rubellicoccus</taxon>
    </lineage>
</organism>
<proteinExistence type="predicted"/>
<dbReference type="KEGG" id="puo:RZN69_07430"/>
<feature type="transmembrane region" description="Helical" evidence="1">
    <location>
        <begin position="30"/>
        <end position="48"/>
    </location>
</feature>
<evidence type="ECO:0000313" key="3">
    <source>
        <dbReference type="Proteomes" id="UP001304300"/>
    </source>
</evidence>
<feature type="transmembrane region" description="Helical" evidence="1">
    <location>
        <begin position="7"/>
        <end position="24"/>
    </location>
</feature>
<keyword evidence="1" id="KW-1133">Transmembrane helix</keyword>
<feature type="transmembrane region" description="Helical" evidence="1">
    <location>
        <begin position="244"/>
        <end position="265"/>
    </location>
</feature>